<keyword evidence="3" id="KW-0269">Exonuclease</keyword>
<evidence type="ECO:0000313" key="4">
    <source>
        <dbReference type="Proteomes" id="UP000198599"/>
    </source>
</evidence>
<dbReference type="Proteomes" id="UP000198599">
    <property type="component" value="Unassembled WGS sequence"/>
</dbReference>
<sequence>MASWNVGLDRKGPGLLLRDILRDEDPQIAAIAEIVAKMRPDILVLQKLDYDLDLIALHALRDRISKDGWHFDHLFARRPNSGRATGLDMDGDGRLGGPGDAQGFGYFSGQGGMAILSRYPIDSERAKDFSAVLWRDLPGAIRPVTDAMPFPSPPAAAVQRLSYVGHWVVPVNLPSGLMHLLAFHATPPVFDGPEDLNGRRNHDEIRFWQLYLDGAFGPPPKDRFIVIGDANLDPEDSDGRREAISGLLADPRLQDPRQMRQGAVEQGEGQTGDPRLDTAAWPAPGPGDLRVDYVLPAATMKVGGGGVYWPPDGTPEADLADAASRHRMVWVDLEID</sequence>
<dbReference type="GO" id="GO:0004527">
    <property type="term" value="F:exonuclease activity"/>
    <property type="evidence" value="ECO:0007669"/>
    <property type="project" value="UniProtKB-KW"/>
</dbReference>
<organism evidence="3 4">
    <name type="scientific">Roseovarius lutimaris</name>
    <dbReference type="NCBI Taxonomy" id="1005928"/>
    <lineage>
        <taxon>Bacteria</taxon>
        <taxon>Pseudomonadati</taxon>
        <taxon>Pseudomonadota</taxon>
        <taxon>Alphaproteobacteria</taxon>
        <taxon>Rhodobacterales</taxon>
        <taxon>Roseobacteraceae</taxon>
        <taxon>Roseovarius</taxon>
    </lineage>
</organism>
<dbReference type="AlphaFoldDB" id="A0A1I5CW22"/>
<accession>A0A1I5CW22</accession>
<dbReference type="InterPro" id="IPR036691">
    <property type="entry name" value="Endo/exonu/phosph_ase_sf"/>
</dbReference>
<keyword evidence="3" id="KW-0255">Endonuclease</keyword>
<gene>
    <name evidence="3" type="ORF">SAMN04487859_11125</name>
</gene>
<keyword evidence="3" id="KW-0540">Nuclease</keyword>
<dbReference type="RefSeq" id="WP_245736322.1">
    <property type="nucleotide sequence ID" value="NZ_FOVP01000011.1"/>
</dbReference>
<dbReference type="SUPFAM" id="SSF56219">
    <property type="entry name" value="DNase I-like"/>
    <property type="match status" value="1"/>
</dbReference>
<dbReference type="Pfam" id="PF03372">
    <property type="entry name" value="Exo_endo_phos"/>
    <property type="match status" value="1"/>
</dbReference>
<evidence type="ECO:0000313" key="3">
    <source>
        <dbReference type="EMBL" id="SFN91149.1"/>
    </source>
</evidence>
<feature type="domain" description="Endonuclease/exonuclease/phosphatase" evidence="2">
    <location>
        <begin position="2"/>
        <end position="325"/>
    </location>
</feature>
<keyword evidence="3" id="KW-0378">Hydrolase</keyword>
<evidence type="ECO:0000256" key="1">
    <source>
        <dbReference type="SAM" id="MobiDB-lite"/>
    </source>
</evidence>
<dbReference type="GO" id="GO:0004519">
    <property type="term" value="F:endonuclease activity"/>
    <property type="evidence" value="ECO:0007669"/>
    <property type="project" value="UniProtKB-KW"/>
</dbReference>
<evidence type="ECO:0000259" key="2">
    <source>
        <dbReference type="Pfam" id="PF03372"/>
    </source>
</evidence>
<dbReference type="EMBL" id="FOVP01000011">
    <property type="protein sequence ID" value="SFN91149.1"/>
    <property type="molecule type" value="Genomic_DNA"/>
</dbReference>
<name>A0A1I5CW22_9RHOB</name>
<dbReference type="STRING" id="1005928.SAMN04487859_11125"/>
<proteinExistence type="predicted"/>
<dbReference type="InterPro" id="IPR005135">
    <property type="entry name" value="Endo/exonuclease/phosphatase"/>
</dbReference>
<reference evidence="4" key="1">
    <citation type="submission" date="2016-10" db="EMBL/GenBank/DDBJ databases">
        <authorList>
            <person name="Varghese N."/>
            <person name="Submissions S."/>
        </authorList>
    </citation>
    <scope>NUCLEOTIDE SEQUENCE [LARGE SCALE GENOMIC DNA]</scope>
    <source>
        <strain evidence="4">DSM 28463</strain>
    </source>
</reference>
<dbReference type="Gene3D" id="3.60.10.10">
    <property type="entry name" value="Endonuclease/exonuclease/phosphatase"/>
    <property type="match status" value="1"/>
</dbReference>
<protein>
    <submittedName>
        <fullName evidence="3">Endonuclease/Exonuclease/phosphatase family protein</fullName>
    </submittedName>
</protein>
<keyword evidence="4" id="KW-1185">Reference proteome</keyword>
<feature type="region of interest" description="Disordered" evidence="1">
    <location>
        <begin position="246"/>
        <end position="277"/>
    </location>
</feature>